<gene>
    <name evidence="1" type="ORF">M9H77_10810</name>
</gene>
<keyword evidence="2" id="KW-1185">Reference proteome</keyword>
<evidence type="ECO:0000313" key="2">
    <source>
        <dbReference type="Proteomes" id="UP001060085"/>
    </source>
</evidence>
<protein>
    <submittedName>
        <fullName evidence="1">Uncharacterized protein</fullName>
    </submittedName>
</protein>
<proteinExistence type="predicted"/>
<dbReference type="EMBL" id="CM044703">
    <property type="protein sequence ID" value="KAI5670446.1"/>
    <property type="molecule type" value="Genomic_DNA"/>
</dbReference>
<sequence>MSTNTPNLECRMYEAKYPEVDQAVMIQVKSMADSGAYVSLLEYNNIEGMILFSELSRRRIRSISSLIKVGRIEPVMVLRVDKEKGYIDLSKRRVSEEDIQACEERYNKSKLVHSIMRHVAETMGIDLEDLYIHVGWPLYRKYGHAFEAFKVIVNDPDSVLNSLTREVKEVGPDGQEVTKVAPALTEEVKDALVKNIRRRMTPQPLKIRADIEMKCFQFDGVLHIKEAMRKAEAAGNKDCPVKIKLVAPPVYVLNTQTLDKEQGIAILNKAIEACTAEIERHKGKLTVKEAPRAVSEREDKLLAETMAKLGRENEEVSGDEDSEEEEDTGMGEIDLENSVSGIAE</sequence>
<dbReference type="Proteomes" id="UP001060085">
    <property type="component" value="Linkage Group LG03"/>
</dbReference>
<evidence type="ECO:0000313" key="1">
    <source>
        <dbReference type="EMBL" id="KAI5670446.1"/>
    </source>
</evidence>
<reference evidence="2" key="1">
    <citation type="journal article" date="2023" name="Nat. Plants">
        <title>Single-cell RNA sequencing provides a high-resolution roadmap for understanding the multicellular compartmentation of specialized metabolism.</title>
        <authorList>
            <person name="Sun S."/>
            <person name="Shen X."/>
            <person name="Li Y."/>
            <person name="Li Y."/>
            <person name="Wang S."/>
            <person name="Li R."/>
            <person name="Zhang H."/>
            <person name="Shen G."/>
            <person name="Guo B."/>
            <person name="Wei J."/>
            <person name="Xu J."/>
            <person name="St-Pierre B."/>
            <person name="Chen S."/>
            <person name="Sun C."/>
        </authorList>
    </citation>
    <scope>NUCLEOTIDE SEQUENCE [LARGE SCALE GENOMIC DNA]</scope>
</reference>
<name>A0ACC0BCU6_CATRO</name>
<organism evidence="1 2">
    <name type="scientific">Catharanthus roseus</name>
    <name type="common">Madagascar periwinkle</name>
    <name type="synonym">Vinca rosea</name>
    <dbReference type="NCBI Taxonomy" id="4058"/>
    <lineage>
        <taxon>Eukaryota</taxon>
        <taxon>Viridiplantae</taxon>
        <taxon>Streptophyta</taxon>
        <taxon>Embryophyta</taxon>
        <taxon>Tracheophyta</taxon>
        <taxon>Spermatophyta</taxon>
        <taxon>Magnoliopsida</taxon>
        <taxon>eudicotyledons</taxon>
        <taxon>Gunneridae</taxon>
        <taxon>Pentapetalae</taxon>
        <taxon>asterids</taxon>
        <taxon>lamiids</taxon>
        <taxon>Gentianales</taxon>
        <taxon>Apocynaceae</taxon>
        <taxon>Rauvolfioideae</taxon>
        <taxon>Vinceae</taxon>
        <taxon>Catharanthinae</taxon>
        <taxon>Catharanthus</taxon>
    </lineage>
</organism>
<comment type="caution">
    <text evidence="1">The sequence shown here is derived from an EMBL/GenBank/DDBJ whole genome shotgun (WGS) entry which is preliminary data.</text>
</comment>
<accession>A0ACC0BCU6</accession>